<dbReference type="InterPro" id="IPR018490">
    <property type="entry name" value="cNMP-bd_dom_sf"/>
</dbReference>
<comment type="caution">
    <text evidence="2">The sequence shown here is derived from an EMBL/GenBank/DDBJ whole genome shotgun (WGS) entry which is preliminary data.</text>
</comment>
<dbReference type="Gene3D" id="2.60.120.10">
    <property type="entry name" value="Jelly Rolls"/>
    <property type="match status" value="1"/>
</dbReference>
<evidence type="ECO:0000313" key="3">
    <source>
        <dbReference type="Proteomes" id="UP001517367"/>
    </source>
</evidence>
<dbReference type="CDD" id="cd00038">
    <property type="entry name" value="CAP_ED"/>
    <property type="match status" value="1"/>
</dbReference>
<dbReference type="EMBL" id="SRMP02000006">
    <property type="protein sequence ID" value="MFN0290800.1"/>
    <property type="molecule type" value="Genomic_DNA"/>
</dbReference>
<organism evidence="2 3">
    <name type="scientific">Pedobacter helvus</name>
    <dbReference type="NCBI Taxonomy" id="2563444"/>
    <lineage>
        <taxon>Bacteria</taxon>
        <taxon>Pseudomonadati</taxon>
        <taxon>Bacteroidota</taxon>
        <taxon>Sphingobacteriia</taxon>
        <taxon>Sphingobacteriales</taxon>
        <taxon>Sphingobacteriaceae</taxon>
        <taxon>Pedobacter</taxon>
    </lineage>
</organism>
<keyword evidence="3" id="KW-1185">Reference proteome</keyword>
<protein>
    <submittedName>
        <fullName evidence="2">Crp/Fnr family transcriptional regulator</fullName>
    </submittedName>
</protein>
<dbReference type="InterPro" id="IPR014710">
    <property type="entry name" value="RmlC-like_jellyroll"/>
</dbReference>
<evidence type="ECO:0000259" key="1">
    <source>
        <dbReference type="PROSITE" id="PS50042"/>
    </source>
</evidence>
<sequence>MNTKIILQNISKHIALTKEEEVYFVSLLKEKIIKNKQYIAREGDVCKHISFINEGCCKTFNIDKNGFEHILHFSSQDYWVGDLYSIITQKPGVLFVQAMEETEVLQIAKTDMDSLYLKIPKFERVFRILAENAYVETQNRVMEGLGLSAKERYDIFNKKYAALKHLLPQKQIALYLGVTPEFFSRMKKKYQLLT</sequence>
<dbReference type="InterPro" id="IPR000595">
    <property type="entry name" value="cNMP-bd_dom"/>
</dbReference>
<proteinExistence type="predicted"/>
<name>A0ABW9JFV1_9SPHI</name>
<accession>A0ABW9JFV1</accession>
<dbReference type="RefSeq" id="WP_138730020.1">
    <property type="nucleotide sequence ID" value="NZ_SRMP02000006.1"/>
</dbReference>
<evidence type="ECO:0000313" key="2">
    <source>
        <dbReference type="EMBL" id="MFN0290800.1"/>
    </source>
</evidence>
<dbReference type="Proteomes" id="UP001517367">
    <property type="component" value="Unassembled WGS sequence"/>
</dbReference>
<dbReference type="SUPFAM" id="SSF51206">
    <property type="entry name" value="cAMP-binding domain-like"/>
    <property type="match status" value="1"/>
</dbReference>
<dbReference type="Pfam" id="PF00027">
    <property type="entry name" value="cNMP_binding"/>
    <property type="match status" value="1"/>
</dbReference>
<gene>
    <name evidence="2" type="ORF">E5L68_005325</name>
</gene>
<dbReference type="PROSITE" id="PS50042">
    <property type="entry name" value="CNMP_BINDING_3"/>
    <property type="match status" value="1"/>
</dbReference>
<feature type="domain" description="Cyclic nucleotide-binding" evidence="1">
    <location>
        <begin position="16"/>
        <end position="115"/>
    </location>
</feature>
<reference evidence="2 3" key="1">
    <citation type="submission" date="2024-12" db="EMBL/GenBank/DDBJ databases">
        <authorList>
            <person name="Hu S."/>
        </authorList>
    </citation>
    <scope>NUCLEOTIDE SEQUENCE [LARGE SCALE GENOMIC DNA]</scope>
    <source>
        <strain evidence="2 3">P-25</strain>
    </source>
</reference>